<name>A0A8S1DDI9_9INSE</name>
<dbReference type="PANTHER" id="PTHR46603">
    <property type="entry name" value="ABSCISSION/NOCUT CHECKPOINT REGULATOR"/>
    <property type="match status" value="1"/>
</dbReference>
<evidence type="ECO:0000313" key="1">
    <source>
        <dbReference type="EMBL" id="CAB3378235.1"/>
    </source>
</evidence>
<dbReference type="GO" id="GO:0044878">
    <property type="term" value="P:mitotic cytokinesis checkpoint signaling"/>
    <property type="evidence" value="ECO:0007669"/>
    <property type="project" value="TreeGrafter"/>
</dbReference>
<dbReference type="Proteomes" id="UP000494165">
    <property type="component" value="Unassembled WGS sequence"/>
</dbReference>
<dbReference type="GO" id="GO:0009838">
    <property type="term" value="P:abscission"/>
    <property type="evidence" value="ECO:0007669"/>
    <property type="project" value="TreeGrafter"/>
</dbReference>
<comment type="caution">
    <text evidence="1">The sequence shown here is derived from an EMBL/GenBank/DDBJ whole genome shotgun (WGS) entry which is preliminary data.</text>
</comment>
<dbReference type="SUPFAM" id="SSF57903">
    <property type="entry name" value="FYVE/PHD zinc finger"/>
    <property type="match status" value="1"/>
</dbReference>
<dbReference type="SUPFAM" id="SSF57845">
    <property type="entry name" value="B-box zinc-binding domain"/>
    <property type="match status" value="1"/>
</dbReference>
<sequence length="339" mass="37358">MSCSTCSAKFGFLKKELGCPGCGFSCCSKCLKFEIDGVTSHVCKNCHDKSQKKGQFRPPPDAFLKRLARLETLEDPSRPPVTIYAHQTPPALQNLTQATKNDDVPSEIELRGRLQKLRKRLTAAPSVEEIEVRLARLQGMHHAPKHHSFDVSSMTKKSDEEQTRDLIKQMEEEAALRKSYESAWQADVEARLAKLKGEAAAAGAAAAEGQAGPSEEAPKDPESLLKQICSEAGKGGTDKMEVDDEESELDIINKVVAKIALDEKYLAGDSDASDEELVSDSVTEELPWCTICNEDATLRCPGCAGDLYCKECFKKCHDVCDMREHQPVKYKPPSVEDLI</sequence>
<dbReference type="GO" id="GO:0032266">
    <property type="term" value="F:phosphatidylinositol-3-phosphate binding"/>
    <property type="evidence" value="ECO:0007669"/>
    <property type="project" value="TreeGrafter"/>
</dbReference>
<dbReference type="EMBL" id="CADEPI010000161">
    <property type="protein sequence ID" value="CAB3378235.1"/>
    <property type="molecule type" value="Genomic_DNA"/>
</dbReference>
<dbReference type="GO" id="GO:0005813">
    <property type="term" value="C:centrosome"/>
    <property type="evidence" value="ECO:0007669"/>
    <property type="project" value="TreeGrafter"/>
</dbReference>
<dbReference type="OrthoDB" id="5407799at2759"/>
<protein>
    <recommendedName>
        <fullName evidence="3">FYVE-type domain-containing protein</fullName>
    </recommendedName>
</protein>
<reference evidence="1 2" key="1">
    <citation type="submission" date="2020-04" db="EMBL/GenBank/DDBJ databases">
        <authorList>
            <person name="Alioto T."/>
            <person name="Alioto T."/>
            <person name="Gomez Garrido J."/>
        </authorList>
    </citation>
    <scope>NUCLEOTIDE SEQUENCE [LARGE SCALE GENOMIC DNA]</scope>
</reference>
<evidence type="ECO:0008006" key="3">
    <source>
        <dbReference type="Google" id="ProtNLM"/>
    </source>
</evidence>
<dbReference type="InterPro" id="IPR044553">
    <property type="entry name" value="Bbox1_ANCHR"/>
</dbReference>
<dbReference type="CDD" id="cd19817">
    <property type="entry name" value="Bbox1_ANCHR-like"/>
    <property type="match status" value="1"/>
</dbReference>
<proteinExistence type="predicted"/>
<keyword evidence="2" id="KW-1185">Reference proteome</keyword>
<dbReference type="GO" id="GO:0030496">
    <property type="term" value="C:midbody"/>
    <property type="evidence" value="ECO:0007669"/>
    <property type="project" value="TreeGrafter"/>
</dbReference>
<dbReference type="GO" id="GO:0032154">
    <property type="term" value="C:cleavage furrow"/>
    <property type="evidence" value="ECO:0007669"/>
    <property type="project" value="TreeGrafter"/>
</dbReference>
<evidence type="ECO:0000313" key="2">
    <source>
        <dbReference type="Proteomes" id="UP000494165"/>
    </source>
</evidence>
<dbReference type="Pfam" id="PF22586">
    <property type="entry name" value="ANCHR-like_BBOX"/>
    <property type="match status" value="1"/>
</dbReference>
<dbReference type="AlphaFoldDB" id="A0A8S1DDI9"/>
<accession>A0A8S1DDI9</accession>
<gene>
    <name evidence="1" type="ORF">CLODIP_2_CD11250</name>
</gene>
<organism evidence="1 2">
    <name type="scientific">Cloeon dipterum</name>
    <dbReference type="NCBI Taxonomy" id="197152"/>
    <lineage>
        <taxon>Eukaryota</taxon>
        <taxon>Metazoa</taxon>
        <taxon>Ecdysozoa</taxon>
        <taxon>Arthropoda</taxon>
        <taxon>Hexapoda</taxon>
        <taxon>Insecta</taxon>
        <taxon>Pterygota</taxon>
        <taxon>Palaeoptera</taxon>
        <taxon>Ephemeroptera</taxon>
        <taxon>Pisciforma</taxon>
        <taxon>Baetidae</taxon>
        <taxon>Cloeon</taxon>
    </lineage>
</organism>
<dbReference type="InterPro" id="IPR011011">
    <property type="entry name" value="Znf_FYVE_PHD"/>
</dbReference>
<dbReference type="PANTHER" id="PTHR46603:SF1">
    <property type="entry name" value="ABSCISSION_NOCUT CHECKPOINT REGULATOR"/>
    <property type="match status" value="1"/>
</dbReference>